<feature type="domain" description="DUF4172" evidence="1">
    <location>
        <begin position="5"/>
        <end position="86"/>
    </location>
</feature>
<protein>
    <submittedName>
        <fullName evidence="2">DUF4172 domain-containing protein</fullName>
    </submittedName>
</protein>
<reference evidence="2 3" key="1">
    <citation type="submission" date="2018-08" db="EMBL/GenBank/DDBJ databases">
        <title>Chitinophaga sp. K20C18050901, a novel bacterium isolated from forest soil.</title>
        <authorList>
            <person name="Wang C."/>
        </authorList>
    </citation>
    <scope>NUCLEOTIDE SEQUENCE [LARGE SCALE GENOMIC DNA]</scope>
    <source>
        <strain evidence="2 3">K20C18050901</strain>
    </source>
</reference>
<dbReference type="Gene3D" id="1.10.3290.10">
    <property type="entry name" value="Fido-like domain"/>
    <property type="match status" value="1"/>
</dbReference>
<sequence>MNLRYIHQLKGWPHFQWDAGAFADLLAGVRYRQGRLLGSMEGLGCNLQDEATLQTITIDVLKSSEIEGEYLNRDQIRSSIARRLGIEVAGLIPSDRNVEGIVEMMIDATQHYDRPLTTDRLFGWQASMFPTGYNGMYKVVVGAWRKNAKDAWVFIK</sequence>
<evidence type="ECO:0000313" key="3">
    <source>
        <dbReference type="Proteomes" id="UP000261174"/>
    </source>
</evidence>
<evidence type="ECO:0000259" key="1">
    <source>
        <dbReference type="Pfam" id="PF13776"/>
    </source>
</evidence>
<dbReference type="EMBL" id="QTJV01000009">
    <property type="protein sequence ID" value="RFM32832.1"/>
    <property type="molecule type" value="Genomic_DNA"/>
</dbReference>
<keyword evidence="3" id="KW-1185">Reference proteome</keyword>
<proteinExistence type="predicted"/>
<dbReference type="InterPro" id="IPR036597">
    <property type="entry name" value="Fido-like_dom_sf"/>
</dbReference>
<dbReference type="Proteomes" id="UP000261174">
    <property type="component" value="Unassembled WGS sequence"/>
</dbReference>
<comment type="caution">
    <text evidence="2">The sequence shown here is derived from an EMBL/GenBank/DDBJ whole genome shotgun (WGS) entry which is preliminary data.</text>
</comment>
<dbReference type="AlphaFoldDB" id="A0A3E1NY50"/>
<dbReference type="Pfam" id="PF13776">
    <property type="entry name" value="DUF4172"/>
    <property type="match status" value="1"/>
</dbReference>
<name>A0A3E1NY50_9BACT</name>
<dbReference type="InterPro" id="IPR025230">
    <property type="entry name" value="DUF4172"/>
</dbReference>
<evidence type="ECO:0000313" key="2">
    <source>
        <dbReference type="EMBL" id="RFM32832.1"/>
    </source>
</evidence>
<organism evidence="2 3">
    <name type="scientific">Chitinophaga silvisoli</name>
    <dbReference type="NCBI Taxonomy" id="2291814"/>
    <lineage>
        <taxon>Bacteria</taxon>
        <taxon>Pseudomonadati</taxon>
        <taxon>Bacteroidota</taxon>
        <taxon>Chitinophagia</taxon>
        <taxon>Chitinophagales</taxon>
        <taxon>Chitinophagaceae</taxon>
        <taxon>Chitinophaga</taxon>
    </lineage>
</organism>
<accession>A0A3E1NY50</accession>
<dbReference type="OrthoDB" id="9814400at2"/>
<gene>
    <name evidence="2" type="ORF">DXN04_23655</name>
</gene>